<dbReference type="GeneID" id="93267905"/>
<dbReference type="Proteomes" id="UP001229832">
    <property type="component" value="Chromosome"/>
</dbReference>
<dbReference type="AlphaFoldDB" id="A0ABD7ZA31"/>
<evidence type="ECO:0000313" key="3">
    <source>
        <dbReference type="Proteomes" id="UP001229832"/>
    </source>
</evidence>
<feature type="chain" id="PRO_5044811692" evidence="1">
    <location>
        <begin position="32"/>
        <end position="202"/>
    </location>
</feature>
<dbReference type="RefSeq" id="WP_070650894.1">
    <property type="nucleotide sequence ID" value="NZ_CP132484.1"/>
</dbReference>
<evidence type="ECO:0000256" key="1">
    <source>
        <dbReference type="SAM" id="SignalP"/>
    </source>
</evidence>
<sequence length="202" mass="21115">MNKSMKHICATAALLFLGMILLNQPTSQVQAATTDTPTDEQVLQDYGSSDKGTVIYQDKDITVRSFGNDPTIAKAISDNPKTVTGQLTSSSSASNGNVAPASVGIGASGTAKLYAASSGQLLFWSVLPATGLGYTFVGNIHLAYYSGYRRDREILGQTTFPGEVSGTVSMNKNNGGYASLSGQAVDTEGHLFDVVPDVGTSF</sequence>
<feature type="signal peptide" evidence="1">
    <location>
        <begin position="1"/>
        <end position="31"/>
    </location>
</feature>
<dbReference type="EMBL" id="CP132485">
    <property type="protein sequence ID" value="WLV83788.1"/>
    <property type="molecule type" value="Genomic_DNA"/>
</dbReference>
<organism evidence="2 3">
    <name type="scientific">Lacticaseibacillus zeae subsp. silagei</name>
    <dbReference type="NCBI Taxonomy" id="3068307"/>
    <lineage>
        <taxon>Bacteria</taxon>
        <taxon>Bacillati</taxon>
        <taxon>Bacillota</taxon>
        <taxon>Bacilli</taxon>
        <taxon>Lactobacillales</taxon>
        <taxon>Lactobacillaceae</taxon>
        <taxon>Lacticaseibacillus</taxon>
    </lineage>
</organism>
<keyword evidence="3" id="KW-1185">Reference proteome</keyword>
<protein>
    <submittedName>
        <fullName evidence="2">Uncharacterized protein</fullName>
    </submittedName>
</protein>
<proteinExistence type="predicted"/>
<name>A0ABD7ZA31_LACZE</name>
<reference evidence="2 3" key="1">
    <citation type="submission" date="2023-08" db="EMBL/GenBank/DDBJ databases">
        <authorList>
            <person name="Buchebner-Jance M."/>
        </authorList>
    </citation>
    <scope>NUCLEOTIDE SEQUENCE [LARGE SCALE GENOMIC DNA]</scope>
    <source>
        <strain evidence="2 3">NCIMB 15475</strain>
    </source>
</reference>
<keyword evidence="1" id="KW-0732">Signal</keyword>
<accession>A0ABD7ZA31</accession>
<gene>
    <name evidence="2" type="ORF">LACZS2_000178</name>
</gene>
<evidence type="ECO:0000313" key="2">
    <source>
        <dbReference type="EMBL" id="WLV83788.1"/>
    </source>
</evidence>